<proteinExistence type="predicted"/>
<protein>
    <submittedName>
        <fullName evidence="2">Uncharacterized protein</fullName>
    </submittedName>
</protein>
<organism evidence="2 3">
    <name type="scientific">Pseudocercospora musae</name>
    <dbReference type="NCBI Taxonomy" id="113226"/>
    <lineage>
        <taxon>Eukaryota</taxon>
        <taxon>Fungi</taxon>
        <taxon>Dikarya</taxon>
        <taxon>Ascomycota</taxon>
        <taxon>Pezizomycotina</taxon>
        <taxon>Dothideomycetes</taxon>
        <taxon>Dothideomycetidae</taxon>
        <taxon>Mycosphaerellales</taxon>
        <taxon>Mycosphaerellaceae</taxon>
        <taxon>Pseudocercospora</taxon>
    </lineage>
</organism>
<evidence type="ECO:0000256" key="1">
    <source>
        <dbReference type="SAM" id="MobiDB-lite"/>
    </source>
</evidence>
<dbReference type="Proteomes" id="UP000073492">
    <property type="component" value="Unassembled WGS sequence"/>
</dbReference>
<dbReference type="AlphaFoldDB" id="A0A139IBN9"/>
<evidence type="ECO:0000313" key="3">
    <source>
        <dbReference type="Proteomes" id="UP000073492"/>
    </source>
</evidence>
<reference evidence="2 3" key="1">
    <citation type="submission" date="2015-07" db="EMBL/GenBank/DDBJ databases">
        <title>Comparative genomics of the Sigatoka disease complex on banana suggests a link between parallel evolutionary changes in Pseudocercospora fijiensis and Pseudocercospora eumusae and increased virulence on the banana host.</title>
        <authorList>
            <person name="Chang T.-C."/>
            <person name="Salvucci A."/>
            <person name="Crous P.W."/>
            <person name="Stergiopoulos I."/>
        </authorList>
    </citation>
    <scope>NUCLEOTIDE SEQUENCE [LARGE SCALE GENOMIC DNA]</scope>
    <source>
        <strain evidence="2 3">CBS 116634</strain>
    </source>
</reference>
<keyword evidence="3" id="KW-1185">Reference proteome</keyword>
<gene>
    <name evidence="2" type="ORF">AC579_7508</name>
</gene>
<accession>A0A139IBN9</accession>
<evidence type="ECO:0000313" key="2">
    <source>
        <dbReference type="EMBL" id="KXT12133.1"/>
    </source>
</evidence>
<dbReference type="EMBL" id="LFZO01000164">
    <property type="protein sequence ID" value="KXT12133.1"/>
    <property type="molecule type" value="Genomic_DNA"/>
</dbReference>
<name>A0A139IBN9_9PEZI</name>
<feature type="region of interest" description="Disordered" evidence="1">
    <location>
        <begin position="27"/>
        <end position="52"/>
    </location>
</feature>
<sequence>MASNESTWKSSDLPVVLPHRAHASWLSRNGRPRPVSNGVKYADTSSAGEPLSVMTPNMMARRSSRDLN</sequence>
<comment type="caution">
    <text evidence="2">The sequence shown here is derived from an EMBL/GenBank/DDBJ whole genome shotgun (WGS) entry which is preliminary data.</text>
</comment>